<dbReference type="SUPFAM" id="SSF52172">
    <property type="entry name" value="CheY-like"/>
    <property type="match status" value="1"/>
</dbReference>
<evidence type="ECO:0000256" key="1">
    <source>
        <dbReference type="ARBA" id="ARBA00018672"/>
    </source>
</evidence>
<evidence type="ECO:0000256" key="2">
    <source>
        <dbReference type="ARBA" id="ARBA00022553"/>
    </source>
</evidence>
<dbReference type="PROSITE" id="PS51755">
    <property type="entry name" value="OMPR_PHOB"/>
    <property type="match status" value="1"/>
</dbReference>
<dbReference type="EMBL" id="JANPWE010000004">
    <property type="protein sequence ID" value="MCR6545774.1"/>
    <property type="molecule type" value="Genomic_DNA"/>
</dbReference>
<dbReference type="Gene3D" id="3.40.50.2300">
    <property type="match status" value="1"/>
</dbReference>
<proteinExistence type="predicted"/>
<keyword evidence="13" id="KW-1185">Reference proteome</keyword>
<reference evidence="12 13" key="1">
    <citation type="submission" date="2022-08" db="EMBL/GenBank/DDBJ databases">
        <title>Proteogenomics of the novel Dehalobacterium formicoaceticum strain EZ94 highlights a key role of methyltransferases during anaerobic dichloromethane degradation.</title>
        <authorList>
            <person name="Wasmund K."/>
        </authorList>
    </citation>
    <scope>NUCLEOTIDE SEQUENCE [LARGE SCALE GENOMIC DNA]</scope>
    <source>
        <strain evidence="12 13">EZ94</strain>
    </source>
</reference>
<accession>A0ABT1Y4H7</accession>
<feature type="domain" description="Response regulatory" evidence="10">
    <location>
        <begin position="5"/>
        <end position="119"/>
    </location>
</feature>
<dbReference type="InterPro" id="IPR036388">
    <property type="entry name" value="WH-like_DNA-bd_sf"/>
</dbReference>
<evidence type="ECO:0000259" key="11">
    <source>
        <dbReference type="PROSITE" id="PS51755"/>
    </source>
</evidence>
<dbReference type="Pfam" id="PF00072">
    <property type="entry name" value="Response_reg"/>
    <property type="match status" value="1"/>
</dbReference>
<keyword evidence="3" id="KW-0902">Two-component regulatory system</keyword>
<keyword evidence="5 9" id="KW-0238">DNA-binding</keyword>
<dbReference type="InterPro" id="IPR039420">
    <property type="entry name" value="WalR-like"/>
</dbReference>
<name>A0ABT1Y4H7_9FIRM</name>
<feature type="DNA-binding region" description="OmpR/PhoB-type" evidence="9">
    <location>
        <begin position="129"/>
        <end position="226"/>
    </location>
</feature>
<dbReference type="SMART" id="SM00862">
    <property type="entry name" value="Trans_reg_C"/>
    <property type="match status" value="1"/>
</dbReference>
<dbReference type="PANTHER" id="PTHR48111:SF21">
    <property type="entry name" value="DNA-BINDING DUAL MASTER TRANSCRIPTIONAL REGULATOR RPAA"/>
    <property type="match status" value="1"/>
</dbReference>
<evidence type="ECO:0000256" key="4">
    <source>
        <dbReference type="ARBA" id="ARBA00023015"/>
    </source>
</evidence>
<dbReference type="Proteomes" id="UP001524944">
    <property type="component" value="Unassembled WGS sequence"/>
</dbReference>
<comment type="function">
    <text evidence="7">May play the central regulatory role in sporulation. It may be an element of the effector pathway responsible for the activation of sporulation genes in response to nutritional stress. Spo0A may act in concert with spo0H (a sigma factor) to control the expression of some genes that are critical to the sporulation process.</text>
</comment>
<dbReference type="Pfam" id="PF00486">
    <property type="entry name" value="Trans_reg_C"/>
    <property type="match status" value="1"/>
</dbReference>
<evidence type="ECO:0000259" key="10">
    <source>
        <dbReference type="PROSITE" id="PS50110"/>
    </source>
</evidence>
<dbReference type="InterPro" id="IPR001789">
    <property type="entry name" value="Sig_transdc_resp-reg_receiver"/>
</dbReference>
<feature type="modified residue" description="4-aspartylphosphate" evidence="8">
    <location>
        <position position="55"/>
    </location>
</feature>
<evidence type="ECO:0000313" key="13">
    <source>
        <dbReference type="Proteomes" id="UP001524944"/>
    </source>
</evidence>
<evidence type="ECO:0000256" key="6">
    <source>
        <dbReference type="ARBA" id="ARBA00023163"/>
    </source>
</evidence>
<keyword evidence="4" id="KW-0805">Transcription regulation</keyword>
<dbReference type="InterPro" id="IPR001867">
    <property type="entry name" value="OmpR/PhoB-type_DNA-bd"/>
</dbReference>
<dbReference type="SMART" id="SM00448">
    <property type="entry name" value="REC"/>
    <property type="match status" value="1"/>
</dbReference>
<evidence type="ECO:0000256" key="8">
    <source>
        <dbReference type="PROSITE-ProRule" id="PRU00169"/>
    </source>
</evidence>
<dbReference type="CDD" id="cd00383">
    <property type="entry name" value="trans_reg_C"/>
    <property type="match status" value="1"/>
</dbReference>
<dbReference type="InterPro" id="IPR011006">
    <property type="entry name" value="CheY-like_superfamily"/>
</dbReference>
<organism evidence="12 13">
    <name type="scientific">Dehalobacterium formicoaceticum</name>
    <dbReference type="NCBI Taxonomy" id="51515"/>
    <lineage>
        <taxon>Bacteria</taxon>
        <taxon>Bacillati</taxon>
        <taxon>Bacillota</taxon>
        <taxon>Clostridia</taxon>
        <taxon>Eubacteriales</taxon>
        <taxon>Peptococcaceae</taxon>
        <taxon>Dehalobacterium</taxon>
    </lineage>
</organism>
<keyword evidence="2 8" id="KW-0597">Phosphoprotein</keyword>
<dbReference type="RefSeq" id="WP_089611023.1">
    <property type="nucleotide sequence ID" value="NZ_CP022121.1"/>
</dbReference>
<evidence type="ECO:0000256" key="9">
    <source>
        <dbReference type="PROSITE-ProRule" id="PRU01091"/>
    </source>
</evidence>
<dbReference type="Gene3D" id="1.10.10.10">
    <property type="entry name" value="Winged helix-like DNA-binding domain superfamily/Winged helix DNA-binding domain"/>
    <property type="match status" value="1"/>
</dbReference>
<dbReference type="Gene3D" id="6.10.250.690">
    <property type="match status" value="1"/>
</dbReference>
<dbReference type="PANTHER" id="PTHR48111">
    <property type="entry name" value="REGULATOR OF RPOS"/>
    <property type="match status" value="1"/>
</dbReference>
<dbReference type="PROSITE" id="PS50110">
    <property type="entry name" value="RESPONSE_REGULATORY"/>
    <property type="match status" value="1"/>
</dbReference>
<evidence type="ECO:0000313" key="12">
    <source>
        <dbReference type="EMBL" id="MCR6545774.1"/>
    </source>
</evidence>
<evidence type="ECO:0000256" key="3">
    <source>
        <dbReference type="ARBA" id="ARBA00023012"/>
    </source>
</evidence>
<feature type="domain" description="OmpR/PhoB-type" evidence="11">
    <location>
        <begin position="129"/>
        <end position="226"/>
    </location>
</feature>
<evidence type="ECO:0000256" key="7">
    <source>
        <dbReference type="ARBA" id="ARBA00024867"/>
    </source>
</evidence>
<keyword evidence="6" id="KW-0804">Transcription</keyword>
<protein>
    <recommendedName>
        <fullName evidence="1">Stage 0 sporulation protein A homolog</fullName>
    </recommendedName>
</protein>
<sequence>MTGKRILVVDDEPKMRELISLYLKKENFQVVTAGDGLQALEELEKGDNFSLFIIDVMMPNMDGFTLCKEIRRISQKPVIFLTARGEEYERLMGFEIGADDYIVKPFSPREMVARVKAVLKRTETALETAGKQTYGDLTIDVEGREVKIEHDTLSLTPKEFDLLVYLVKNPGKVLSREQIMNHVWDYEYYGDQRTVDTHIKKLREKLGEKTEKYIKTVWGVGYKFELE</sequence>
<gene>
    <name evidence="12" type="ORF">NVS47_09680</name>
</gene>
<evidence type="ECO:0000256" key="5">
    <source>
        <dbReference type="ARBA" id="ARBA00023125"/>
    </source>
</evidence>
<comment type="caution">
    <text evidence="12">The sequence shown here is derived from an EMBL/GenBank/DDBJ whole genome shotgun (WGS) entry which is preliminary data.</text>
</comment>